<dbReference type="InterPro" id="IPR006102">
    <property type="entry name" value="Ig-like_GH2"/>
</dbReference>
<dbReference type="InterPro" id="IPR006103">
    <property type="entry name" value="Glyco_hydro_2_cat"/>
</dbReference>
<dbReference type="SUPFAM" id="SSF49303">
    <property type="entry name" value="beta-Galactosidase/glucuronidase domain"/>
    <property type="match status" value="1"/>
</dbReference>
<feature type="domain" description="Glycoside hydrolase family 2 catalytic" evidence="5">
    <location>
        <begin position="258"/>
        <end position="462"/>
    </location>
</feature>
<protein>
    <submittedName>
        <fullName evidence="7">Glycoside hydrolase family 2</fullName>
    </submittedName>
</protein>
<dbReference type="InterPro" id="IPR006101">
    <property type="entry name" value="Glyco_hydro_2"/>
</dbReference>
<keyword evidence="2 7" id="KW-0378">Hydrolase</keyword>
<dbReference type="Gene3D" id="2.60.120.260">
    <property type="entry name" value="Galactose-binding domain-like"/>
    <property type="match status" value="1"/>
</dbReference>
<gene>
    <name evidence="7" type="ORF">DKK74_02640</name>
</gene>
<dbReference type="RefSeq" id="WP_110412620.1">
    <property type="nucleotide sequence ID" value="NZ_QGLK01000001.1"/>
</dbReference>
<dbReference type="Pfam" id="PF02836">
    <property type="entry name" value="Glyco_hydro_2_C"/>
    <property type="match status" value="1"/>
</dbReference>
<dbReference type="InterPro" id="IPR008979">
    <property type="entry name" value="Galactose-bd-like_sf"/>
</dbReference>
<evidence type="ECO:0000259" key="5">
    <source>
        <dbReference type="Pfam" id="PF02836"/>
    </source>
</evidence>
<dbReference type="InterPro" id="IPR051913">
    <property type="entry name" value="GH2_Domain-Containing"/>
</dbReference>
<evidence type="ECO:0000259" key="4">
    <source>
        <dbReference type="Pfam" id="PF00703"/>
    </source>
</evidence>
<evidence type="ECO:0000256" key="1">
    <source>
        <dbReference type="ARBA" id="ARBA00007401"/>
    </source>
</evidence>
<dbReference type="AlphaFoldDB" id="A0A318N670"/>
<dbReference type="PANTHER" id="PTHR42732">
    <property type="entry name" value="BETA-GALACTOSIDASE"/>
    <property type="match status" value="1"/>
</dbReference>
<sequence>MKATEWNQGWRYRHLQERDEPWTSVELPHDAMLGEPRRPDAPSGANSGWFVGRDYEYVKEIRTDGLGPHETMILEFEGVYQHSEVWLDDRKLSFHPYGYTGFFVDLSGKMQPGGKGTIRVVARNAEQPNSRWYSGAGIYRPVTLWTAEAQCIRPGGIKVSTLGTDPCAIHVSLQASSAGTAQIRILPTDAQQGEFLADVEVPVDAEGKAQADIDLPDASPWSPESPTLYECQVLFVSSSGCQDLARARFGIRTVAWGDQGLLINGVRRILKGACVHHDNGILGACAWPEAEERKVRLLKHNGYNAIRSAHNPCSKSFLEACDRLGMLVLDEYIDHWYIHKTLHDYVQYFPRWWRRDLADMVAKDFNHPSVIMYSVGNEVSETAQPKGIELTKRMVEVLHGLDAGRPVTCGVNIFFNFLSSIGLGVYSDKKAEKEAAQGAKRNTGSAQSRHRGAVGSQFFNDMAGIMGANFMKTGATLPACDRRTRGAFACMDVAGYNYGIKRYANDLRRYPHRLILGTETFCSDADEFMRLAHRNPRLIGDFVWAGMDYLGEVGVGAWEYRQEAPRFSGFGWLTAGSGRLDLTGRPLGEALYTRVALGAETGPYLAVRPVNHAGERHSPSAWKMTDALDSWSWDGCEGRTAQVEVYARAYEVVLRLNGRCVGRSRSHGSTRFRFSCPYEHGMLEALAYDRSGQLIGRQELRSAGTETIITLDADREYVRPGGLCFLRVRYTDDQGIDKPMVHGELACHVQGGRLLALGCAAPYNPEGFLKGHTRSYYGQALAVVQADRSVSLQSPSKLDFEISDGRHQSAICIPIRDEELTAEESHA</sequence>
<dbReference type="InterPro" id="IPR036156">
    <property type="entry name" value="Beta-gal/glucu_dom_sf"/>
</dbReference>
<comment type="caution">
    <text evidence="7">The sequence shown here is derived from an EMBL/GenBank/DDBJ whole genome shotgun (WGS) entry which is preliminary data.</text>
</comment>
<dbReference type="Proteomes" id="UP000248128">
    <property type="component" value="Unassembled WGS sequence"/>
</dbReference>
<dbReference type="InterPro" id="IPR017853">
    <property type="entry name" value="GH"/>
</dbReference>
<dbReference type="PRINTS" id="PR00132">
    <property type="entry name" value="GLHYDRLASE2"/>
</dbReference>
<dbReference type="SUPFAM" id="SSF49785">
    <property type="entry name" value="Galactose-binding domain-like"/>
    <property type="match status" value="1"/>
</dbReference>
<dbReference type="InterPro" id="IPR013783">
    <property type="entry name" value="Ig-like_fold"/>
</dbReference>
<name>A0A318N670_9BIFI</name>
<proteinExistence type="inferred from homology"/>
<dbReference type="EMBL" id="QGLK01000001">
    <property type="protein sequence ID" value="PXY89742.1"/>
    <property type="molecule type" value="Genomic_DNA"/>
</dbReference>
<evidence type="ECO:0000256" key="2">
    <source>
        <dbReference type="ARBA" id="ARBA00022801"/>
    </source>
</evidence>
<evidence type="ECO:0000313" key="8">
    <source>
        <dbReference type="Proteomes" id="UP000248128"/>
    </source>
</evidence>
<dbReference type="Pfam" id="PF00703">
    <property type="entry name" value="Glyco_hydro_2"/>
    <property type="match status" value="1"/>
</dbReference>
<comment type="similarity">
    <text evidence="1">Belongs to the glycosyl hydrolase 2 family.</text>
</comment>
<evidence type="ECO:0000256" key="3">
    <source>
        <dbReference type="ARBA" id="ARBA00023295"/>
    </source>
</evidence>
<dbReference type="Gene3D" id="2.60.40.10">
    <property type="entry name" value="Immunoglobulins"/>
    <property type="match status" value="2"/>
</dbReference>
<evidence type="ECO:0000259" key="6">
    <source>
        <dbReference type="Pfam" id="PF16355"/>
    </source>
</evidence>
<dbReference type="Gene3D" id="3.20.20.80">
    <property type="entry name" value="Glycosidases"/>
    <property type="match status" value="1"/>
</dbReference>
<dbReference type="PANTHER" id="PTHR42732:SF1">
    <property type="entry name" value="BETA-MANNOSIDASE"/>
    <property type="match status" value="1"/>
</dbReference>
<feature type="domain" description="Glycoside hydrolase family 2 immunoglobulin-like beta-sandwich" evidence="4">
    <location>
        <begin position="174"/>
        <end position="252"/>
    </location>
</feature>
<evidence type="ECO:0000313" key="7">
    <source>
        <dbReference type="EMBL" id="PXY89742.1"/>
    </source>
</evidence>
<dbReference type="GO" id="GO:0004553">
    <property type="term" value="F:hydrolase activity, hydrolyzing O-glycosyl compounds"/>
    <property type="evidence" value="ECO:0007669"/>
    <property type="project" value="InterPro"/>
</dbReference>
<accession>A0A318N670</accession>
<dbReference type="OrthoDB" id="9762066at2"/>
<keyword evidence="3" id="KW-0326">Glycosidase</keyword>
<organism evidence="7 8">
    <name type="scientific">Bifidobacterium asteroides</name>
    <dbReference type="NCBI Taxonomy" id="1684"/>
    <lineage>
        <taxon>Bacteria</taxon>
        <taxon>Bacillati</taxon>
        <taxon>Actinomycetota</taxon>
        <taxon>Actinomycetes</taxon>
        <taxon>Bifidobacteriales</taxon>
        <taxon>Bifidobacteriaceae</taxon>
        <taxon>Bifidobacterium</taxon>
    </lineage>
</organism>
<dbReference type="GO" id="GO:0005975">
    <property type="term" value="P:carbohydrate metabolic process"/>
    <property type="evidence" value="ECO:0007669"/>
    <property type="project" value="InterPro"/>
</dbReference>
<reference evidence="7 8" key="1">
    <citation type="submission" date="2018-05" db="EMBL/GenBank/DDBJ databases">
        <title>Reference genomes for bee gut microbiota database.</title>
        <authorList>
            <person name="Ellegaard K.M."/>
        </authorList>
    </citation>
    <scope>NUCLEOTIDE SEQUENCE [LARGE SCALE GENOMIC DNA]</scope>
    <source>
        <strain evidence="7 8">ESL0199</strain>
    </source>
</reference>
<feature type="domain" description="DUF4982" evidence="6">
    <location>
        <begin position="638"/>
        <end position="694"/>
    </location>
</feature>
<dbReference type="SUPFAM" id="SSF51445">
    <property type="entry name" value="(Trans)glycosidases"/>
    <property type="match status" value="1"/>
</dbReference>
<dbReference type="InterPro" id="IPR032311">
    <property type="entry name" value="DUF4982"/>
</dbReference>
<dbReference type="Pfam" id="PF16355">
    <property type="entry name" value="DUF4982"/>
    <property type="match status" value="1"/>
</dbReference>